<gene>
    <name evidence="3" type="ORF">EDF64_103260</name>
</gene>
<dbReference type="AlphaFoldDB" id="A0A4R6DKG5"/>
<reference evidence="3 4" key="1">
    <citation type="submission" date="2019-03" db="EMBL/GenBank/DDBJ databases">
        <title>Genomic analyses of the natural microbiome of Caenorhabditis elegans.</title>
        <authorList>
            <person name="Samuel B."/>
        </authorList>
    </citation>
    <scope>NUCLEOTIDE SEQUENCE [LARGE SCALE GENOMIC DNA]</scope>
    <source>
        <strain evidence="3 4">JUb65</strain>
    </source>
</reference>
<comment type="caution">
    <text evidence="3">The sequence shown here is derived from an EMBL/GenBank/DDBJ whole genome shotgun (WGS) entry which is preliminary data.</text>
</comment>
<accession>A0A4R6DKG5</accession>
<proteinExistence type="predicted"/>
<evidence type="ECO:0000313" key="3">
    <source>
        <dbReference type="EMBL" id="TDN45336.1"/>
    </source>
</evidence>
<dbReference type="InterPro" id="IPR025637">
    <property type="entry name" value="DUF4333"/>
</dbReference>
<evidence type="ECO:0000256" key="1">
    <source>
        <dbReference type="SAM" id="SignalP"/>
    </source>
</evidence>
<keyword evidence="1" id="KW-0732">Signal</keyword>
<evidence type="ECO:0000313" key="4">
    <source>
        <dbReference type="Proteomes" id="UP000295764"/>
    </source>
</evidence>
<dbReference type="Proteomes" id="UP000295764">
    <property type="component" value="Unassembled WGS sequence"/>
</dbReference>
<name>A0A4R6DKG5_9MICO</name>
<feature type="chain" id="PRO_5020417679" evidence="1">
    <location>
        <begin position="22"/>
        <end position="105"/>
    </location>
</feature>
<sequence>MLATGMIGAAVALAASGCSFSASVHSTVSPSKFETVVADALEKSVGQRPQVDCGDDAIDLEDGNTVHCDIGAAGDATKYDAAVEVRDVSGSKYSVHVEVADEPKN</sequence>
<dbReference type="EMBL" id="SNVW01000003">
    <property type="protein sequence ID" value="TDN45336.1"/>
    <property type="molecule type" value="Genomic_DNA"/>
</dbReference>
<organism evidence="3 4">
    <name type="scientific">Curtobacterium flaccumfaciens</name>
    <dbReference type="NCBI Taxonomy" id="2035"/>
    <lineage>
        <taxon>Bacteria</taxon>
        <taxon>Bacillati</taxon>
        <taxon>Actinomycetota</taxon>
        <taxon>Actinomycetes</taxon>
        <taxon>Micrococcales</taxon>
        <taxon>Microbacteriaceae</taxon>
        <taxon>Curtobacterium</taxon>
    </lineage>
</organism>
<protein>
    <submittedName>
        <fullName evidence="3">Uncharacterized protein DUF4333</fullName>
    </submittedName>
</protein>
<evidence type="ECO:0000259" key="2">
    <source>
        <dbReference type="Pfam" id="PF14230"/>
    </source>
</evidence>
<feature type="domain" description="DUF4333" evidence="2">
    <location>
        <begin position="14"/>
        <end position="90"/>
    </location>
</feature>
<feature type="signal peptide" evidence="1">
    <location>
        <begin position="1"/>
        <end position="21"/>
    </location>
</feature>
<dbReference type="Pfam" id="PF14230">
    <property type="entry name" value="DUF4333"/>
    <property type="match status" value="1"/>
</dbReference>